<organism evidence="2 3">
    <name type="scientific">Bifidobacterium moukalabense DSM 27321</name>
    <dbReference type="NCBI Taxonomy" id="1435051"/>
    <lineage>
        <taxon>Bacteria</taxon>
        <taxon>Bacillati</taxon>
        <taxon>Actinomycetota</taxon>
        <taxon>Actinomycetes</taxon>
        <taxon>Bifidobacteriales</taxon>
        <taxon>Bifidobacteriaceae</taxon>
        <taxon>Bifidobacterium</taxon>
    </lineage>
</organism>
<evidence type="ECO:0000313" key="3">
    <source>
        <dbReference type="Proteomes" id="UP000019155"/>
    </source>
</evidence>
<reference evidence="2 3" key="1">
    <citation type="journal article" date="2014" name="Genome Announc.">
        <title>The Genome Sequence of Bifidobacterium moukalabense DSM 27321 Highlights the Close Phylogenetic Relatedness with the Bifidobacterium dentium Taxon.</title>
        <authorList>
            <person name="Lugli G.A."/>
            <person name="Duranti S."/>
            <person name="Milani C."/>
            <person name="Turroni F."/>
            <person name="Viappiani A."/>
            <person name="Mangifesta M."/>
            <person name="van Sinderen D."/>
            <person name="Ventura M."/>
        </authorList>
    </citation>
    <scope>NUCLEOTIDE SEQUENCE [LARGE SCALE GENOMIC DNA]</scope>
    <source>
        <strain evidence="2 3">DSM 27321</strain>
    </source>
</reference>
<dbReference type="Gene3D" id="3.30.950.30">
    <property type="entry name" value="Schlafen, AAA domain"/>
    <property type="match status" value="1"/>
</dbReference>
<feature type="domain" description="Schlafen AlbA-2" evidence="1">
    <location>
        <begin position="24"/>
        <end position="142"/>
    </location>
</feature>
<sequence length="449" mass="48686">MDNDDYTAKMVELIELMRAIGNDTQQCEVKECARRISTTITDTLSAFSNGSGGYIILGLSEKNGFTPVEGFNARSMQESLSQACEKLTPVVRPVVVTCPFEGTNLVFAVVDEMLPREKPCYYTEAGPYNGSYIRTGDGDRHLTAYEVDRLLEEQHQPENDIAIVDGAIAEDLNPKLTEALLASERRKHPRAFEGREDIDMLLDLRVLRAKPPTDSAGRTARRKGKSANALAGLCPTLAGLLAFGNYPQKFFPRLNVTAAMFPGISRDEVFASGKRLIHCETFVGTIPAMVEDAVDAVMRWTRGGAAHDGAASSSITASAPYSAAILRETVANALVHRDYSADSLGTPVHVDVFTDRIEITNPGGLFGAVTSRTLKRPISTSTRNPFLFSLLRATTLAGSATLSDDGTGYEQIEAILRNEHRPPVRIDNSIGSFRITIPTAGRVVTGPSS</sequence>
<gene>
    <name evidence="2" type="ORF">BMOU_1827</name>
</gene>
<dbReference type="eggNOG" id="COG2865">
    <property type="taxonomic scope" value="Bacteria"/>
</dbReference>
<dbReference type="STRING" id="1435051.BMOU_1827"/>
<dbReference type="InterPro" id="IPR038475">
    <property type="entry name" value="RecG_C_sf"/>
</dbReference>
<evidence type="ECO:0000259" key="1">
    <source>
        <dbReference type="Pfam" id="PF04326"/>
    </source>
</evidence>
<dbReference type="InterPro" id="IPR038461">
    <property type="entry name" value="Schlafen_AlbA_2_dom_sf"/>
</dbReference>
<protein>
    <submittedName>
        <fullName evidence="2">Dihydroorotate dehydrogenase</fullName>
    </submittedName>
</protein>
<name>W4N7F2_9BIFI</name>
<dbReference type="Pfam" id="PF04326">
    <property type="entry name" value="SLFN_AlbA_2"/>
    <property type="match status" value="1"/>
</dbReference>
<evidence type="ECO:0000313" key="2">
    <source>
        <dbReference type="EMBL" id="ETY70964.1"/>
    </source>
</evidence>
<dbReference type="EMBL" id="AZMV01000007">
    <property type="protein sequence ID" value="ETY70964.1"/>
    <property type="molecule type" value="Genomic_DNA"/>
</dbReference>
<proteinExistence type="predicted"/>
<dbReference type="AlphaFoldDB" id="W4N7F2"/>
<dbReference type="PANTHER" id="PTHR30595:SF6">
    <property type="entry name" value="SCHLAFEN ALBA-2 DOMAIN-CONTAINING PROTEIN"/>
    <property type="match status" value="1"/>
</dbReference>
<comment type="caution">
    <text evidence="2">The sequence shown here is derived from an EMBL/GenBank/DDBJ whole genome shotgun (WGS) entry which is preliminary data.</text>
</comment>
<dbReference type="OrthoDB" id="9805115at2"/>
<dbReference type="PATRIC" id="fig|1435051.3.peg.1818"/>
<accession>W4N7F2</accession>
<dbReference type="Proteomes" id="UP000019155">
    <property type="component" value="Unassembled WGS sequence"/>
</dbReference>
<dbReference type="RefSeq" id="WP_051428953.1">
    <property type="nucleotide sequence ID" value="NZ_AZMV01000007.1"/>
</dbReference>
<dbReference type="PANTHER" id="PTHR30595">
    <property type="entry name" value="GLPR-RELATED TRANSCRIPTIONAL REPRESSOR"/>
    <property type="match status" value="1"/>
</dbReference>
<dbReference type="Pfam" id="PF13749">
    <property type="entry name" value="HATPase_c_4"/>
    <property type="match status" value="1"/>
</dbReference>
<keyword evidence="3" id="KW-1185">Reference proteome</keyword>
<dbReference type="Gene3D" id="3.30.565.60">
    <property type="match status" value="1"/>
</dbReference>
<dbReference type="InterPro" id="IPR007421">
    <property type="entry name" value="Schlafen_AlbA_2_dom"/>
</dbReference>
<dbReference type="GeneID" id="97501780"/>